<dbReference type="GeneID" id="105909271"/>
<dbReference type="GO" id="GO:0042130">
    <property type="term" value="P:negative regulation of T cell proliferation"/>
    <property type="evidence" value="ECO:0007669"/>
    <property type="project" value="TreeGrafter"/>
</dbReference>
<evidence type="ECO:0000256" key="7">
    <source>
        <dbReference type="ARBA" id="ARBA00023157"/>
    </source>
</evidence>
<dbReference type="AlphaFoldDB" id="A0A6P8FZT9"/>
<dbReference type="RefSeq" id="XP_031428971.1">
    <property type="nucleotide sequence ID" value="XM_031573111.2"/>
</dbReference>
<evidence type="ECO:0000313" key="13">
    <source>
        <dbReference type="Proteomes" id="UP000515152"/>
    </source>
</evidence>
<dbReference type="InterPro" id="IPR036179">
    <property type="entry name" value="Ig-like_dom_sf"/>
</dbReference>
<organism evidence="13 14">
    <name type="scientific">Clupea harengus</name>
    <name type="common">Atlantic herring</name>
    <dbReference type="NCBI Taxonomy" id="7950"/>
    <lineage>
        <taxon>Eukaryota</taxon>
        <taxon>Metazoa</taxon>
        <taxon>Chordata</taxon>
        <taxon>Craniata</taxon>
        <taxon>Vertebrata</taxon>
        <taxon>Euteleostomi</taxon>
        <taxon>Actinopterygii</taxon>
        <taxon>Neopterygii</taxon>
        <taxon>Teleostei</taxon>
        <taxon>Clupei</taxon>
        <taxon>Clupeiformes</taxon>
        <taxon>Clupeoidei</taxon>
        <taxon>Clupeidae</taxon>
        <taxon>Clupea</taxon>
    </lineage>
</organism>
<dbReference type="Pfam" id="PF07686">
    <property type="entry name" value="V-set"/>
    <property type="match status" value="1"/>
</dbReference>
<evidence type="ECO:0000256" key="2">
    <source>
        <dbReference type="ARBA" id="ARBA00022475"/>
    </source>
</evidence>
<keyword evidence="4 11" id="KW-0732">Signal</keyword>
<dbReference type="InterPro" id="IPR051713">
    <property type="entry name" value="T-cell_Activation_Regulation"/>
</dbReference>
<dbReference type="PANTHER" id="PTHR25466:SF2">
    <property type="entry name" value="T-LYMPHOCYTE ACTIVATION ANTIGEN CD86"/>
    <property type="match status" value="1"/>
</dbReference>
<keyword evidence="10" id="KW-0393">Immunoglobulin domain</keyword>
<keyword evidence="2" id="KW-1003">Cell membrane</keyword>
<dbReference type="InterPro" id="IPR003599">
    <property type="entry name" value="Ig_sub"/>
</dbReference>
<name>A0A6P8FZT9_CLUHA</name>
<accession>A0A6P8FZT9</accession>
<evidence type="ECO:0000259" key="12">
    <source>
        <dbReference type="PROSITE" id="PS50835"/>
    </source>
</evidence>
<keyword evidence="8" id="KW-0675">Receptor</keyword>
<keyword evidence="3" id="KW-0812">Transmembrane</keyword>
<feature type="chain" id="PRO_5028460004" evidence="11">
    <location>
        <begin position="31"/>
        <end position="248"/>
    </location>
</feature>
<evidence type="ECO:0000256" key="6">
    <source>
        <dbReference type="ARBA" id="ARBA00023136"/>
    </source>
</evidence>
<evidence type="ECO:0000313" key="14">
    <source>
        <dbReference type="RefSeq" id="XP_031428971.1"/>
    </source>
</evidence>
<dbReference type="GO" id="GO:0007166">
    <property type="term" value="P:cell surface receptor signaling pathway"/>
    <property type="evidence" value="ECO:0007669"/>
    <property type="project" value="TreeGrafter"/>
</dbReference>
<dbReference type="GO" id="GO:0071222">
    <property type="term" value="P:cellular response to lipopolysaccharide"/>
    <property type="evidence" value="ECO:0007669"/>
    <property type="project" value="TreeGrafter"/>
</dbReference>
<dbReference type="Gene3D" id="2.60.40.10">
    <property type="entry name" value="Immunoglobulins"/>
    <property type="match status" value="2"/>
</dbReference>
<evidence type="ECO:0000256" key="4">
    <source>
        <dbReference type="ARBA" id="ARBA00022729"/>
    </source>
</evidence>
<feature type="signal peptide" evidence="11">
    <location>
        <begin position="1"/>
        <end position="30"/>
    </location>
</feature>
<feature type="domain" description="Ig-like" evidence="12">
    <location>
        <begin position="27"/>
        <end position="133"/>
    </location>
</feature>
<keyword evidence="7" id="KW-1015">Disulfide bond</keyword>
<keyword evidence="13" id="KW-1185">Reference proteome</keyword>
<dbReference type="SUPFAM" id="SSF48726">
    <property type="entry name" value="Immunoglobulin"/>
    <property type="match status" value="1"/>
</dbReference>
<evidence type="ECO:0000256" key="9">
    <source>
        <dbReference type="ARBA" id="ARBA00023180"/>
    </source>
</evidence>
<dbReference type="GO" id="GO:0006955">
    <property type="term" value="P:immune response"/>
    <property type="evidence" value="ECO:0007669"/>
    <property type="project" value="TreeGrafter"/>
</dbReference>
<evidence type="ECO:0000256" key="1">
    <source>
        <dbReference type="ARBA" id="ARBA00004251"/>
    </source>
</evidence>
<dbReference type="InterPro" id="IPR013106">
    <property type="entry name" value="Ig_V-set"/>
</dbReference>
<proteinExistence type="predicted"/>
<protein>
    <submittedName>
        <fullName evidence="14">Uncharacterized protein LOC105909271 isoform X2</fullName>
    </submittedName>
</protein>
<keyword evidence="6" id="KW-0472">Membrane</keyword>
<gene>
    <name evidence="14" type="primary">LOC105909271</name>
</gene>
<keyword evidence="9" id="KW-0325">Glycoprotein</keyword>
<dbReference type="SMART" id="SM00409">
    <property type="entry name" value="IG"/>
    <property type="match status" value="1"/>
</dbReference>
<evidence type="ECO:0000256" key="5">
    <source>
        <dbReference type="ARBA" id="ARBA00022989"/>
    </source>
</evidence>
<evidence type="ECO:0000256" key="11">
    <source>
        <dbReference type="SAM" id="SignalP"/>
    </source>
</evidence>
<evidence type="ECO:0000256" key="3">
    <source>
        <dbReference type="ARBA" id="ARBA00022692"/>
    </source>
</evidence>
<dbReference type="InterPro" id="IPR007110">
    <property type="entry name" value="Ig-like_dom"/>
</dbReference>
<dbReference type="GO" id="GO:0042102">
    <property type="term" value="P:positive regulation of T cell proliferation"/>
    <property type="evidence" value="ECO:0007669"/>
    <property type="project" value="TreeGrafter"/>
</dbReference>
<dbReference type="Proteomes" id="UP000515152">
    <property type="component" value="Chromosome 9"/>
</dbReference>
<dbReference type="InterPro" id="IPR013783">
    <property type="entry name" value="Ig-like_fold"/>
</dbReference>
<dbReference type="GO" id="GO:0009897">
    <property type="term" value="C:external side of plasma membrane"/>
    <property type="evidence" value="ECO:0007669"/>
    <property type="project" value="TreeGrafter"/>
</dbReference>
<sequence>MSGDMAITPIYLQLLVLSAAILSLLRPFGCEVPIQNTEIQAELGGRVWLDCDLKGSFTLLYWQGGKTQETLDEEDLFINGISRTPNRPLDINEEFKNRSRVYETNGTLELWNLKPSDTMYYKCVQVSEDSTINSLYHLNVTASYTKPALTTYSRDDGLLEVTCSSWGGFPRRGVQWFVLGENNAIGWQEVKQTALQDPTDFLWNLTSTIALNCTRALRISCAVGKATLEELDICECRACPSREQPFFD</sequence>
<comment type="subcellular location">
    <subcellularLocation>
        <location evidence="1">Cell membrane</location>
        <topology evidence="1">Single-pass type I membrane protein</topology>
    </subcellularLocation>
</comment>
<dbReference type="PROSITE" id="PS50835">
    <property type="entry name" value="IG_LIKE"/>
    <property type="match status" value="1"/>
</dbReference>
<keyword evidence="5" id="KW-1133">Transmembrane helix</keyword>
<dbReference type="PANTHER" id="PTHR25466">
    <property type="entry name" value="T-LYMPHOCYTE ACTIVATION ANTIGEN"/>
    <property type="match status" value="1"/>
</dbReference>
<evidence type="ECO:0000256" key="8">
    <source>
        <dbReference type="ARBA" id="ARBA00023170"/>
    </source>
</evidence>
<reference evidence="14" key="1">
    <citation type="submission" date="2025-08" db="UniProtKB">
        <authorList>
            <consortium name="RefSeq"/>
        </authorList>
    </citation>
    <scope>IDENTIFICATION</scope>
</reference>
<dbReference type="GO" id="GO:0031295">
    <property type="term" value="P:T cell costimulation"/>
    <property type="evidence" value="ECO:0007669"/>
    <property type="project" value="TreeGrafter"/>
</dbReference>
<evidence type="ECO:0000256" key="10">
    <source>
        <dbReference type="ARBA" id="ARBA00023319"/>
    </source>
</evidence>